<gene>
    <name evidence="1" type="ORF">ACFQPB_15555</name>
</gene>
<organism evidence="1 2">
    <name type="scientific">Hydrogenophaga atypica</name>
    <dbReference type="NCBI Taxonomy" id="249409"/>
    <lineage>
        <taxon>Bacteria</taxon>
        <taxon>Pseudomonadati</taxon>
        <taxon>Pseudomonadota</taxon>
        <taxon>Betaproteobacteria</taxon>
        <taxon>Burkholderiales</taxon>
        <taxon>Comamonadaceae</taxon>
        <taxon>Hydrogenophaga</taxon>
    </lineage>
</organism>
<dbReference type="InterPro" id="IPR012899">
    <property type="entry name" value="LTXXQ"/>
</dbReference>
<protein>
    <submittedName>
        <fullName evidence="1">Spy/CpxP family protein refolding chaperone</fullName>
    </submittedName>
</protein>
<comment type="caution">
    <text evidence="1">The sequence shown here is derived from an EMBL/GenBank/DDBJ whole genome shotgun (WGS) entry which is preliminary data.</text>
</comment>
<sequence>MKPWLKKSLIAVFGASIVLGGLTACGSRGDHARGWSDERVTEMRGKAIARISNKLELNEAQKQKLGVLADELIAQRKAWRAQGGEPRAEIKALIAGEKFDRSAAQGLLERKTQQVQGAGPKVIAAFGDFYDSLTPAQQQQVRERLDKRGHGGWGRG</sequence>
<dbReference type="RefSeq" id="WP_382225116.1">
    <property type="nucleotide sequence ID" value="NZ_JBHTCA010000013.1"/>
</dbReference>
<dbReference type="CDD" id="cd09916">
    <property type="entry name" value="CpxP_like"/>
    <property type="match status" value="1"/>
</dbReference>
<dbReference type="EMBL" id="JBHTCA010000013">
    <property type="protein sequence ID" value="MFC7410283.1"/>
    <property type="molecule type" value="Genomic_DNA"/>
</dbReference>
<accession>A0ABW2QLJ7</accession>
<dbReference type="Gene3D" id="1.20.120.1490">
    <property type="match status" value="1"/>
</dbReference>
<evidence type="ECO:0000313" key="2">
    <source>
        <dbReference type="Proteomes" id="UP001596501"/>
    </source>
</evidence>
<proteinExistence type="predicted"/>
<dbReference type="PROSITE" id="PS51257">
    <property type="entry name" value="PROKAR_LIPOPROTEIN"/>
    <property type="match status" value="1"/>
</dbReference>
<dbReference type="Proteomes" id="UP001596501">
    <property type="component" value="Unassembled WGS sequence"/>
</dbReference>
<name>A0ABW2QLJ7_9BURK</name>
<keyword evidence="2" id="KW-1185">Reference proteome</keyword>
<evidence type="ECO:0000313" key="1">
    <source>
        <dbReference type="EMBL" id="MFC7410283.1"/>
    </source>
</evidence>
<reference evidence="2" key="1">
    <citation type="journal article" date="2019" name="Int. J. Syst. Evol. Microbiol.">
        <title>The Global Catalogue of Microorganisms (GCM) 10K type strain sequencing project: providing services to taxonomists for standard genome sequencing and annotation.</title>
        <authorList>
            <consortium name="The Broad Institute Genomics Platform"/>
            <consortium name="The Broad Institute Genome Sequencing Center for Infectious Disease"/>
            <person name="Wu L."/>
            <person name="Ma J."/>
        </authorList>
    </citation>
    <scope>NUCLEOTIDE SEQUENCE [LARGE SCALE GENOMIC DNA]</scope>
    <source>
        <strain evidence="2">CGMCC 1.12371</strain>
    </source>
</reference>
<dbReference type="Pfam" id="PF07813">
    <property type="entry name" value="LTXXQ"/>
    <property type="match status" value="1"/>
</dbReference>